<reference evidence="7" key="1">
    <citation type="journal article" date="2020" name="Nature">
        <title>Giant virus diversity and host interactions through global metagenomics.</title>
        <authorList>
            <person name="Schulz F."/>
            <person name="Roux S."/>
            <person name="Paez-Espino D."/>
            <person name="Jungbluth S."/>
            <person name="Walsh D.A."/>
            <person name="Denef V.J."/>
            <person name="McMahon K.D."/>
            <person name="Konstantinidis K.T."/>
            <person name="Eloe-Fadrosh E.A."/>
            <person name="Kyrpides N.C."/>
            <person name="Woyke T."/>
        </authorList>
    </citation>
    <scope>NUCLEOTIDE SEQUENCE</scope>
    <source>
        <strain evidence="7">GVMAG-S-1038524-41</strain>
    </source>
</reference>
<dbReference type="PANTHER" id="PTHR19376">
    <property type="entry name" value="DNA-DIRECTED RNA POLYMERASE"/>
    <property type="match status" value="1"/>
</dbReference>
<dbReference type="PANTHER" id="PTHR19376:SF32">
    <property type="entry name" value="DNA-DIRECTED RNA POLYMERASE III SUBUNIT RPC1"/>
    <property type="match status" value="1"/>
</dbReference>
<keyword evidence="2" id="KW-0240">DNA-directed RNA polymerase</keyword>
<dbReference type="GO" id="GO:0003677">
    <property type="term" value="F:DNA binding"/>
    <property type="evidence" value="ECO:0007669"/>
    <property type="project" value="InterPro"/>
</dbReference>
<accession>A0A6C0JR28</accession>
<keyword evidence="3" id="KW-0808">Transferase</keyword>
<organism evidence="7">
    <name type="scientific">viral metagenome</name>
    <dbReference type="NCBI Taxonomy" id="1070528"/>
    <lineage>
        <taxon>unclassified sequences</taxon>
        <taxon>metagenomes</taxon>
        <taxon>organismal metagenomes</taxon>
    </lineage>
</organism>
<keyword evidence="4" id="KW-0548">Nucleotidyltransferase</keyword>
<dbReference type="InterPro" id="IPR044893">
    <property type="entry name" value="RNA_pol_Rpb1_clamp_domain"/>
</dbReference>
<dbReference type="InterPro" id="IPR007080">
    <property type="entry name" value="RNA_pol_Rpb1_1"/>
</dbReference>
<dbReference type="InterPro" id="IPR045867">
    <property type="entry name" value="DNA-dir_RpoC_beta_prime"/>
</dbReference>
<dbReference type="SMART" id="SM00663">
    <property type="entry name" value="RPOLA_N"/>
    <property type="match status" value="1"/>
</dbReference>
<dbReference type="InterPro" id="IPR006592">
    <property type="entry name" value="RNA_pol_N"/>
</dbReference>
<dbReference type="SUPFAM" id="SSF64484">
    <property type="entry name" value="beta and beta-prime subunits of DNA dependent RNA-polymerase"/>
    <property type="match status" value="1"/>
</dbReference>
<protein>
    <recommendedName>
        <fullName evidence="1">DNA-directed RNA polymerase</fullName>
        <ecNumber evidence="1">2.7.7.6</ecNumber>
    </recommendedName>
</protein>
<dbReference type="InterPro" id="IPR000722">
    <property type="entry name" value="RNA_pol_asu"/>
</dbReference>
<evidence type="ECO:0000313" key="7">
    <source>
        <dbReference type="EMBL" id="QHU06887.1"/>
    </source>
</evidence>
<evidence type="ECO:0000256" key="4">
    <source>
        <dbReference type="ARBA" id="ARBA00022695"/>
    </source>
</evidence>
<dbReference type="GO" id="GO:0000428">
    <property type="term" value="C:DNA-directed RNA polymerase complex"/>
    <property type="evidence" value="ECO:0007669"/>
    <property type="project" value="UniProtKB-KW"/>
</dbReference>
<dbReference type="AlphaFoldDB" id="A0A6C0JR28"/>
<name>A0A6C0JR28_9ZZZZ</name>
<dbReference type="EMBL" id="MN740668">
    <property type="protein sequence ID" value="QHU06887.1"/>
    <property type="molecule type" value="Genomic_DNA"/>
</dbReference>
<feature type="domain" description="RNA polymerase N-terminal" evidence="6">
    <location>
        <begin position="224"/>
        <end position="562"/>
    </location>
</feature>
<dbReference type="GO" id="GO:0006351">
    <property type="term" value="P:DNA-templated transcription"/>
    <property type="evidence" value="ECO:0007669"/>
    <property type="project" value="InterPro"/>
</dbReference>
<dbReference type="Pfam" id="PF04997">
    <property type="entry name" value="RNA_pol_Rpb1_1"/>
    <property type="match status" value="1"/>
</dbReference>
<dbReference type="Gene3D" id="4.10.860.120">
    <property type="entry name" value="RNA polymerase II, clamp domain"/>
    <property type="match status" value="1"/>
</dbReference>
<evidence type="ECO:0000256" key="2">
    <source>
        <dbReference type="ARBA" id="ARBA00022478"/>
    </source>
</evidence>
<keyword evidence="5" id="KW-0804">Transcription</keyword>
<evidence type="ECO:0000256" key="1">
    <source>
        <dbReference type="ARBA" id="ARBA00012418"/>
    </source>
</evidence>
<evidence type="ECO:0000256" key="5">
    <source>
        <dbReference type="ARBA" id="ARBA00023163"/>
    </source>
</evidence>
<dbReference type="Gene3D" id="2.40.40.20">
    <property type="match status" value="2"/>
</dbReference>
<dbReference type="GO" id="GO:0003899">
    <property type="term" value="F:DNA-directed RNA polymerase activity"/>
    <property type="evidence" value="ECO:0007669"/>
    <property type="project" value="UniProtKB-EC"/>
</dbReference>
<evidence type="ECO:0000256" key="3">
    <source>
        <dbReference type="ARBA" id="ARBA00022679"/>
    </source>
</evidence>
<dbReference type="EC" id="2.7.7.6" evidence="1"/>
<proteinExistence type="predicted"/>
<evidence type="ECO:0000259" key="6">
    <source>
        <dbReference type="SMART" id="SM00663"/>
    </source>
</evidence>
<dbReference type="Gene3D" id="3.30.1490.180">
    <property type="entry name" value="RNA polymerase ii"/>
    <property type="match status" value="2"/>
</dbReference>
<dbReference type="Pfam" id="PF00623">
    <property type="entry name" value="RNA_pol_Rpb1_2"/>
    <property type="match status" value="2"/>
</dbReference>
<sequence length="565" mass="63981">MDDIKEIQEIIFGIFSPKEIVDMSVCKVETTKLTGPGSVYDPRMGGDMDNNIPCVTCDASPKDCPGHFGHIEFNEYIIHPLFYKQVVAFLRCFCIQCNRLLITEDQVAVCGLMRYKHERRFKKIMEKLEKVDICCHCSHPQPKITYSIADNTIAMVYKEKVVAEVSAAEESESDGPTKKKQVPKKKEAKISIALSVDEIKKSLDAIIDEDVILCGFAPERIHPRNFIMSVFPVIPPCARPFVLADGNICDDDLTNQLLEIIKANNILKPDDDEIPDEKKETKRQKALQSLKFRVLTFFNNSQGKAKHPTNGRPIKGLKERMTGKEGQIRNNLMGKRVEFSGRTVIGPDPRLRFGEMGLPRQVAEELTVPVRVTSFNKDYLTELVNNGHANFVMKNGGDTRINLKYAMFRKGTELLYGDVIIRGENEINVLNGNVVLQKGDNIRRAGKILTSLQPGDVIIRKGERLQMGEKVFIRFGDQIERNGKKIPYSSILTYPSKKRIHLNIGDEVHRHIQDNDIILLNRQPTLHKGSMLAKRARILPGKTFRMNLATTKTFNADFDGDEIDQ</sequence>